<evidence type="ECO:0000256" key="9">
    <source>
        <dbReference type="ARBA" id="ARBA00030465"/>
    </source>
</evidence>
<organism evidence="14 15">
    <name type="scientific">Actinomadura rubteroloni</name>
    <dbReference type="NCBI Taxonomy" id="1926885"/>
    <lineage>
        <taxon>Bacteria</taxon>
        <taxon>Bacillati</taxon>
        <taxon>Actinomycetota</taxon>
        <taxon>Actinomycetes</taxon>
        <taxon>Streptosporangiales</taxon>
        <taxon>Thermomonosporaceae</taxon>
        <taxon>Actinomadura</taxon>
    </lineage>
</organism>
<feature type="region of interest" description="Disordered" evidence="12">
    <location>
        <begin position="160"/>
        <end position="194"/>
    </location>
</feature>
<name>A0A2P4UEZ1_9ACTN</name>
<dbReference type="PANTHER" id="PTHR28037:SF1">
    <property type="entry name" value="ALCOHOL O-ACETYLTRANSFERASE 1-RELATED"/>
    <property type="match status" value="1"/>
</dbReference>
<dbReference type="Gene3D" id="3.30.559.10">
    <property type="entry name" value="Chloramphenicol acetyltransferase-like domain"/>
    <property type="match status" value="1"/>
</dbReference>
<evidence type="ECO:0000256" key="1">
    <source>
        <dbReference type="ARBA" id="ARBA00000026"/>
    </source>
</evidence>
<evidence type="ECO:0000256" key="10">
    <source>
        <dbReference type="ARBA" id="ARBA00032317"/>
    </source>
</evidence>
<comment type="similarity">
    <text evidence="4">Belongs to the acyltransferase PapA5 family.</text>
</comment>
<comment type="catalytic activity">
    <reaction evidence="2">
        <text>2 a mycocerosyl-[mycocerosic acid synthase] + a phenolphthiocerol = a dimycocerosyl phenolphthiocerol + 2 holo-[mycocerosic acid synthase].</text>
        <dbReference type="EC" id="2.3.1.282"/>
    </reaction>
</comment>
<evidence type="ECO:0000256" key="11">
    <source>
        <dbReference type="ARBA" id="ARBA00033407"/>
    </source>
</evidence>
<reference evidence="14 15" key="1">
    <citation type="journal article" date="2017" name="Chemistry">
        <title>Isolation, Biosynthesis and Chemical Modifications of Rubterolones A-F: Rare Tropolone Alkaloids from Actinomadura sp. 5-2.</title>
        <authorList>
            <person name="Guo H."/>
            <person name="Benndorf R."/>
            <person name="Leichnitz D."/>
            <person name="Klassen J.L."/>
            <person name="Vollmers J."/>
            <person name="Gorls H."/>
            <person name="Steinacker M."/>
            <person name="Weigel C."/>
            <person name="Dahse H.M."/>
            <person name="Kaster A.K."/>
            <person name="de Beer Z.W."/>
            <person name="Poulsen M."/>
            <person name="Beemelmanns C."/>
        </authorList>
    </citation>
    <scope>NUCLEOTIDE SEQUENCE [LARGE SCALE GENOMIC DNA]</scope>
    <source>
        <strain evidence="14 15">5-2</strain>
    </source>
</reference>
<dbReference type="SUPFAM" id="SSF52777">
    <property type="entry name" value="CoA-dependent acyltransferases"/>
    <property type="match status" value="2"/>
</dbReference>
<dbReference type="EC" id="2.3.1.282" evidence="5"/>
<evidence type="ECO:0000256" key="6">
    <source>
        <dbReference type="ARBA" id="ARBA00013449"/>
    </source>
</evidence>
<evidence type="ECO:0000256" key="8">
    <source>
        <dbReference type="ARBA" id="ARBA00023315"/>
    </source>
</evidence>
<evidence type="ECO:0000256" key="12">
    <source>
        <dbReference type="SAM" id="MobiDB-lite"/>
    </source>
</evidence>
<dbReference type="EMBL" id="MTBP01000003">
    <property type="protein sequence ID" value="POM23582.1"/>
    <property type="molecule type" value="Genomic_DNA"/>
</dbReference>
<evidence type="ECO:0000256" key="7">
    <source>
        <dbReference type="ARBA" id="ARBA00022679"/>
    </source>
</evidence>
<dbReference type="AlphaFoldDB" id="A0A2P4UEZ1"/>
<proteinExistence type="inferred from homology"/>
<evidence type="ECO:0000256" key="3">
    <source>
        <dbReference type="ARBA" id="ARBA00001907"/>
    </source>
</evidence>
<protein>
    <recommendedName>
        <fullName evidence="6">Phthiocerol/phthiodiolone dimycocerosyl transferase</fullName>
        <ecNumber evidence="5">2.3.1.282</ecNumber>
    </recommendedName>
    <alternativeName>
        <fullName evidence="11">Acyltransferase PapA5</fullName>
    </alternativeName>
    <alternativeName>
        <fullName evidence="9">Phthiocerol/phthiodiolone O-acyltransferase</fullName>
    </alternativeName>
    <alternativeName>
        <fullName evidence="10">Polyketide synthase-associated protein A5</fullName>
    </alternativeName>
</protein>
<evidence type="ECO:0000256" key="5">
    <source>
        <dbReference type="ARBA" id="ARBA00012866"/>
    </source>
</evidence>
<dbReference type="InterPro" id="IPR052058">
    <property type="entry name" value="Alcohol_O-acetyltransferase"/>
</dbReference>
<evidence type="ECO:0000313" key="15">
    <source>
        <dbReference type="Proteomes" id="UP000242367"/>
    </source>
</evidence>
<evidence type="ECO:0000313" key="14">
    <source>
        <dbReference type="EMBL" id="POM23582.1"/>
    </source>
</evidence>
<keyword evidence="7 14" id="KW-0808">Transferase</keyword>
<keyword evidence="15" id="KW-1185">Reference proteome</keyword>
<comment type="caution">
    <text evidence="14">The sequence shown here is derived from an EMBL/GenBank/DDBJ whole genome shotgun (WGS) entry which is preliminary data.</text>
</comment>
<keyword evidence="8 14" id="KW-0012">Acyltransferase</keyword>
<accession>A0A2P4UEZ1</accession>
<comment type="catalytic activity">
    <reaction evidence="1">
        <text>2 a mycocerosyl-[mycocerosic acid synthase] + a phthiocerol = a dimycocerosyl phthiocerol + 2 holo-[mycocerosic acid synthase].</text>
        <dbReference type="EC" id="2.3.1.282"/>
    </reaction>
</comment>
<dbReference type="InterPro" id="IPR031641">
    <property type="entry name" value="PapA_C"/>
</dbReference>
<evidence type="ECO:0000259" key="13">
    <source>
        <dbReference type="Pfam" id="PF16911"/>
    </source>
</evidence>
<dbReference type="Gene3D" id="3.30.559.30">
    <property type="entry name" value="Nonribosomal peptide synthetase, condensation domain"/>
    <property type="match status" value="1"/>
</dbReference>
<dbReference type="InterPro" id="IPR023213">
    <property type="entry name" value="CAT-like_dom_sf"/>
</dbReference>
<dbReference type="GO" id="GO:0016746">
    <property type="term" value="F:acyltransferase activity"/>
    <property type="evidence" value="ECO:0007669"/>
    <property type="project" value="UniProtKB-KW"/>
</dbReference>
<dbReference type="Proteomes" id="UP000242367">
    <property type="component" value="Unassembled WGS sequence"/>
</dbReference>
<dbReference type="Pfam" id="PF16911">
    <property type="entry name" value="PapA_C"/>
    <property type="match status" value="1"/>
</dbReference>
<feature type="domain" description="Phthiocerol/phthiodiolone dimycocerosyl transferase C-terminal" evidence="13">
    <location>
        <begin position="190"/>
        <end position="374"/>
    </location>
</feature>
<gene>
    <name evidence="14" type="ORF">BTM25_47370</name>
</gene>
<comment type="catalytic activity">
    <reaction evidence="3">
        <text>2 a mycocerosyl-[mycocerosic acid synthase] + a phthiodiolone = a dimycocerosyl phthiodiolone + 2 holo-[mycocerosic acid synthase].</text>
        <dbReference type="EC" id="2.3.1.282"/>
    </reaction>
</comment>
<dbReference type="PANTHER" id="PTHR28037">
    <property type="entry name" value="ALCOHOL O-ACETYLTRANSFERASE 1-RELATED"/>
    <property type="match status" value="1"/>
</dbReference>
<evidence type="ECO:0000256" key="4">
    <source>
        <dbReference type="ARBA" id="ARBA00006558"/>
    </source>
</evidence>
<sequence length="407" mass="44161">MESRPLNGLESFLAMLGMPVFGSWTVRGPVDTGRLQRAFEAVHELYPVLAARLVNGSGKISLELPKTTAVPAVQFASHPQHLLPFALEDPLARLVVSPHGDGSHIITLAVNHVITDALSFITVLDVLRNVYTEGTVTRRPEEQGEGRLPEPFTHWLDDPTAAPEWRPPTFPGKGESLPARARKEGPASSPGHARVESLAVSAGEMSGLDRAAAEGGTDVNAVLWAVALLAVRAQIKPADVPVRLTATMNVDLRRRCRPPLPQDRLCLAASYIPLGMEITPDADPLELARTVRRAVLSGFARRTPEAIALAATPELPEFTEALPSVMIAFLGSIAFPTPLNPEREDHDLLLFSRPPGPFPLIIMYLIDGHLHITISARAEDHTAEQLKALSENIGVRVHRLAENYLKG</sequence>
<evidence type="ECO:0000256" key="2">
    <source>
        <dbReference type="ARBA" id="ARBA00000625"/>
    </source>
</evidence>